<evidence type="ECO:0000313" key="1">
    <source>
        <dbReference type="EMBL" id="KAJ5222940.1"/>
    </source>
</evidence>
<dbReference type="PANTHER" id="PTHR36839">
    <property type="entry name" value="METALLO-BETA-LACTAMASE FAMILY PROTEIN (AFU_ORTHOLOGUE AFUA_5G12770)"/>
    <property type="match status" value="1"/>
</dbReference>
<gene>
    <name evidence="1" type="ORF">N7469_009180</name>
</gene>
<comment type="caution">
    <text evidence="1">The sequence shown here is derived from an EMBL/GenBank/DDBJ whole genome shotgun (WGS) entry which is preliminary data.</text>
</comment>
<organism evidence="1 2">
    <name type="scientific">Penicillium citrinum</name>
    <dbReference type="NCBI Taxonomy" id="5077"/>
    <lineage>
        <taxon>Eukaryota</taxon>
        <taxon>Fungi</taxon>
        <taxon>Dikarya</taxon>
        <taxon>Ascomycota</taxon>
        <taxon>Pezizomycotina</taxon>
        <taxon>Eurotiomycetes</taxon>
        <taxon>Eurotiomycetidae</taxon>
        <taxon>Eurotiales</taxon>
        <taxon>Aspergillaceae</taxon>
        <taxon>Penicillium</taxon>
    </lineage>
</organism>
<dbReference type="RefSeq" id="XP_056497863.1">
    <property type="nucleotide sequence ID" value="XM_056648098.1"/>
</dbReference>
<sequence length="92" mass="10472">MTSNIDDDLLDPRQFVPSSGQAFSTLRTLREKSYRNEWTTIYENHQTGNRLYSIVTKPKFGIGQRAFLLSTAQGNILWDLIAFIDSDTTGKV</sequence>
<dbReference type="Proteomes" id="UP001147733">
    <property type="component" value="Unassembled WGS sequence"/>
</dbReference>
<dbReference type="PANTHER" id="PTHR36839:SF1">
    <property type="entry name" value="METALLO-BETA-LACTAMASE FAMILY PROTEIN (AFU_ORTHOLOGUE AFUA_5G12770)"/>
    <property type="match status" value="1"/>
</dbReference>
<reference evidence="1" key="1">
    <citation type="submission" date="2022-11" db="EMBL/GenBank/DDBJ databases">
        <authorList>
            <person name="Petersen C."/>
        </authorList>
    </citation>
    <scope>NUCLEOTIDE SEQUENCE</scope>
    <source>
        <strain evidence="1">IBT 23319</strain>
    </source>
</reference>
<dbReference type="GeneID" id="81387265"/>
<proteinExistence type="predicted"/>
<accession>A0A9W9NMX0</accession>
<dbReference type="EMBL" id="JAPQKT010000008">
    <property type="protein sequence ID" value="KAJ5222940.1"/>
    <property type="molecule type" value="Genomic_DNA"/>
</dbReference>
<name>A0A9W9NMX0_PENCI</name>
<evidence type="ECO:0000313" key="2">
    <source>
        <dbReference type="Proteomes" id="UP001147733"/>
    </source>
</evidence>
<keyword evidence="2" id="KW-1185">Reference proteome</keyword>
<reference evidence="1" key="2">
    <citation type="journal article" date="2023" name="IMA Fungus">
        <title>Comparative genomic study of the Penicillium genus elucidates a diverse pangenome and 15 lateral gene transfer events.</title>
        <authorList>
            <person name="Petersen C."/>
            <person name="Sorensen T."/>
            <person name="Nielsen M.R."/>
            <person name="Sondergaard T.E."/>
            <person name="Sorensen J.L."/>
            <person name="Fitzpatrick D.A."/>
            <person name="Frisvad J.C."/>
            <person name="Nielsen K.L."/>
        </authorList>
    </citation>
    <scope>NUCLEOTIDE SEQUENCE</scope>
    <source>
        <strain evidence="1">IBT 23319</strain>
    </source>
</reference>
<dbReference type="AlphaFoldDB" id="A0A9W9NMX0"/>
<dbReference type="OrthoDB" id="17458at2759"/>
<protein>
    <submittedName>
        <fullName evidence="1">Uncharacterized protein</fullName>
    </submittedName>
</protein>